<dbReference type="GO" id="GO:0003677">
    <property type="term" value="F:DNA binding"/>
    <property type="evidence" value="ECO:0007669"/>
    <property type="project" value="InterPro"/>
</dbReference>
<dbReference type="Proteomes" id="UP000267289">
    <property type="component" value="Unassembled WGS sequence"/>
</dbReference>
<accession>A0A498Q2C1</accession>
<evidence type="ECO:0000256" key="2">
    <source>
        <dbReference type="ARBA" id="ARBA00022649"/>
    </source>
</evidence>
<reference evidence="4 5" key="1">
    <citation type="submission" date="2018-09" db="EMBL/GenBank/DDBJ databases">
        <authorList>
            <person name="Tagini F."/>
        </authorList>
    </citation>
    <scope>NUCLEOTIDE SEQUENCE [LARGE SCALE GENOMIC DNA]</scope>
    <source>
        <strain evidence="4 5">MK13</strain>
    </source>
</reference>
<gene>
    <name evidence="4" type="primary">mazF9</name>
    <name evidence="4" type="ORF">LAUMK13_02872</name>
</gene>
<dbReference type="InterPro" id="IPR011067">
    <property type="entry name" value="Plasmid_toxin/cell-grow_inhib"/>
</dbReference>
<protein>
    <recommendedName>
        <fullName evidence="3">mRNA interferase</fullName>
        <ecNumber evidence="3">3.1.-.-</ecNumber>
    </recommendedName>
</protein>
<dbReference type="SUPFAM" id="SSF50118">
    <property type="entry name" value="Cell growth inhibitor/plasmid maintenance toxic component"/>
    <property type="match status" value="1"/>
</dbReference>
<keyword evidence="2" id="KW-1277">Toxin-antitoxin system</keyword>
<evidence type="ECO:0000256" key="3">
    <source>
        <dbReference type="PIRNR" id="PIRNR033490"/>
    </source>
</evidence>
<dbReference type="InterPro" id="IPR003477">
    <property type="entry name" value="PemK-like"/>
</dbReference>
<keyword evidence="3" id="KW-0255">Endonuclease</keyword>
<dbReference type="PANTHER" id="PTHR33988">
    <property type="entry name" value="ENDORIBONUCLEASE MAZF-RELATED"/>
    <property type="match status" value="1"/>
</dbReference>
<name>A0A498Q2C1_9MYCO</name>
<keyword evidence="3 4" id="KW-0378">Hydrolase</keyword>
<dbReference type="PIRSF" id="PIRSF033490">
    <property type="entry name" value="MazF"/>
    <property type="match status" value="1"/>
</dbReference>
<sequence>MGRPGLIWRGEVYYVDLGRPIGHEPAFRRLAVVVSVDILNNGPGGLVIVVPITTASYGLRSHVELEPDGSGLDHTSYARCDQLRVVSVERLSSRQGMIRPDQMRAIDQALRFVLDL</sequence>
<dbReference type="AlphaFoldDB" id="A0A498Q2C1"/>
<evidence type="ECO:0000313" key="4">
    <source>
        <dbReference type="EMBL" id="VBA40016.1"/>
    </source>
</evidence>
<dbReference type="GO" id="GO:0004521">
    <property type="term" value="F:RNA endonuclease activity"/>
    <property type="evidence" value="ECO:0007669"/>
    <property type="project" value="TreeGrafter"/>
</dbReference>
<dbReference type="EC" id="3.1.-.-" evidence="3"/>
<dbReference type="GO" id="GO:0006402">
    <property type="term" value="P:mRNA catabolic process"/>
    <property type="evidence" value="ECO:0007669"/>
    <property type="project" value="TreeGrafter"/>
</dbReference>
<evidence type="ECO:0000256" key="1">
    <source>
        <dbReference type="ARBA" id="ARBA00007521"/>
    </source>
</evidence>
<organism evidence="4 5">
    <name type="scientific">Mycobacterium innocens</name>
    <dbReference type="NCBI Taxonomy" id="2341083"/>
    <lineage>
        <taxon>Bacteria</taxon>
        <taxon>Bacillati</taxon>
        <taxon>Actinomycetota</taxon>
        <taxon>Actinomycetes</taxon>
        <taxon>Mycobacteriales</taxon>
        <taxon>Mycobacteriaceae</taxon>
        <taxon>Mycobacterium</taxon>
    </lineage>
</organism>
<dbReference type="GO" id="GO:0016075">
    <property type="term" value="P:rRNA catabolic process"/>
    <property type="evidence" value="ECO:0007669"/>
    <property type="project" value="TreeGrafter"/>
</dbReference>
<keyword evidence="5" id="KW-1185">Reference proteome</keyword>
<comment type="function">
    <text evidence="3">Toxic component of a type II toxin-antitoxin (TA) system.</text>
</comment>
<keyword evidence="3" id="KW-0540">Nuclease</keyword>
<proteinExistence type="inferred from homology"/>
<dbReference type="EMBL" id="UPHQ01000137">
    <property type="protein sequence ID" value="VBA40016.1"/>
    <property type="molecule type" value="Genomic_DNA"/>
</dbReference>
<dbReference type="Pfam" id="PF02452">
    <property type="entry name" value="PemK_toxin"/>
    <property type="match status" value="1"/>
</dbReference>
<dbReference type="Gene3D" id="2.30.30.110">
    <property type="match status" value="1"/>
</dbReference>
<dbReference type="GO" id="GO:0016787">
    <property type="term" value="F:hydrolase activity"/>
    <property type="evidence" value="ECO:0007669"/>
    <property type="project" value="UniProtKB-KW"/>
</dbReference>
<evidence type="ECO:0000313" key="5">
    <source>
        <dbReference type="Proteomes" id="UP000267289"/>
    </source>
</evidence>
<comment type="similarity">
    <text evidence="1 3">Belongs to the PemK/MazF family.</text>
</comment>